<dbReference type="STRING" id="97481.SAMN05444853_11131"/>
<evidence type="ECO:0000313" key="7">
    <source>
        <dbReference type="Proteomes" id="UP000198883"/>
    </source>
</evidence>
<dbReference type="RefSeq" id="WP_090921619.1">
    <property type="nucleotide sequence ID" value="NZ_CP016180.1"/>
</dbReference>
<dbReference type="EMBL" id="FOBN01000011">
    <property type="protein sequence ID" value="SEM28637.1"/>
    <property type="molecule type" value="Genomic_DNA"/>
</dbReference>
<dbReference type="GO" id="GO:0003723">
    <property type="term" value="F:RNA binding"/>
    <property type="evidence" value="ECO:0007669"/>
    <property type="project" value="InterPro"/>
</dbReference>
<name>A0A1H7X615_9PAST</name>
<dbReference type="PANTHER" id="PTHR11240:SF22">
    <property type="entry name" value="RIBONUCLEASE T2"/>
    <property type="match status" value="1"/>
</dbReference>
<dbReference type="GO" id="GO:0033897">
    <property type="term" value="F:ribonuclease T2 activity"/>
    <property type="evidence" value="ECO:0007669"/>
    <property type="project" value="InterPro"/>
</dbReference>
<evidence type="ECO:0000313" key="3">
    <source>
        <dbReference type="EMBL" id="MDP8085542.1"/>
    </source>
</evidence>
<keyword evidence="8" id="KW-1185">Reference proteome</keyword>
<sequence>MNKTKLATTVLSLVIGVGVMLFSSEDKVQAKSHQNNNYSKSKSYSNKKAYYDTDISRDKYGKNQASVDYYMLALSWSPGFCEYKKRSSNGNLPRGLKYQCANPHKFGWVIHGLWPQNRSARQIDEHPRFCQGDLPPVDEKILEKYMKESPGKALLQGEWEKHGACAFKKPQDYFNMQRALYNSIKLPNKKLNRKALFSWVRKNNPQLSSVYLGASRNELYICYNKKWKPINCPKSRY</sequence>
<dbReference type="PROSITE" id="PS00530">
    <property type="entry name" value="RNASE_T2_1"/>
    <property type="match status" value="1"/>
</dbReference>
<dbReference type="EMBL" id="JASAVS010000012">
    <property type="protein sequence ID" value="MDP8085542.1"/>
    <property type="molecule type" value="Genomic_DNA"/>
</dbReference>
<dbReference type="InterPro" id="IPR018188">
    <property type="entry name" value="RNase_T2_His_AS_1"/>
</dbReference>
<evidence type="ECO:0000313" key="6">
    <source>
        <dbReference type="EMBL" id="SEM28637.1"/>
    </source>
</evidence>
<dbReference type="InterPro" id="IPR033130">
    <property type="entry name" value="RNase_T2_His_AS_2"/>
</dbReference>
<evidence type="ECO:0000256" key="1">
    <source>
        <dbReference type="ARBA" id="ARBA00007469"/>
    </source>
</evidence>
<dbReference type="InterPro" id="IPR001568">
    <property type="entry name" value="RNase_T2-like"/>
</dbReference>
<reference evidence="4" key="4">
    <citation type="journal article" date="2023" name="Front. Microbiol.">
        <title>Phylogeography and host specificity of Pasteurellaceae pathogenic to sea-farmed fish in the north-east Atlantic.</title>
        <authorList>
            <person name="Gulla S."/>
            <person name="Colquhoun D.J."/>
            <person name="Olsen A.B."/>
            <person name="Spilsberg B."/>
            <person name="Lagesen K."/>
            <person name="Aakesson C.P."/>
            <person name="Strom S."/>
            <person name="Manji F."/>
            <person name="Birkbeck T.H."/>
            <person name="Nilsen H.K."/>
        </authorList>
    </citation>
    <scope>NUCLEOTIDE SEQUENCE</scope>
    <source>
        <strain evidence="5">98B1</strain>
        <strain evidence="4">TW16_20</strain>
    </source>
</reference>
<dbReference type="Gene3D" id="3.90.730.10">
    <property type="entry name" value="Ribonuclease T2-like"/>
    <property type="match status" value="1"/>
</dbReference>
<evidence type="ECO:0000313" key="4">
    <source>
        <dbReference type="EMBL" id="MDP8171866.1"/>
    </source>
</evidence>
<organism evidence="6 7">
    <name type="scientific">Phocoenobacter skyensis</name>
    <dbReference type="NCBI Taxonomy" id="97481"/>
    <lineage>
        <taxon>Bacteria</taxon>
        <taxon>Pseudomonadati</taxon>
        <taxon>Pseudomonadota</taxon>
        <taxon>Gammaproteobacteria</taxon>
        <taxon>Pasteurellales</taxon>
        <taxon>Pasteurellaceae</taxon>
        <taxon>Phocoenobacter</taxon>
    </lineage>
</organism>
<dbReference type="PROSITE" id="PS00531">
    <property type="entry name" value="RNASE_T2_2"/>
    <property type="match status" value="1"/>
</dbReference>
<evidence type="ECO:0000313" key="8">
    <source>
        <dbReference type="Proteomes" id="UP001224812"/>
    </source>
</evidence>
<evidence type="ECO:0000256" key="2">
    <source>
        <dbReference type="RuleBase" id="RU004328"/>
    </source>
</evidence>
<dbReference type="EMBL" id="JASAYQ010000001">
    <property type="protein sequence ID" value="MDP8171866.1"/>
    <property type="molecule type" value="Genomic_DNA"/>
</dbReference>
<protein>
    <submittedName>
        <fullName evidence="3 6">Ribonuclease</fullName>
    </submittedName>
</protein>
<dbReference type="GO" id="GO:0006401">
    <property type="term" value="P:RNA catabolic process"/>
    <property type="evidence" value="ECO:0007669"/>
    <property type="project" value="UniProtKB-ARBA"/>
</dbReference>
<gene>
    <name evidence="3" type="ORF">QJT92_06365</name>
    <name evidence="4" type="ORF">QJU93_00585</name>
    <name evidence="5" type="ORF">QJU97_05560</name>
    <name evidence="6" type="ORF">SAMN05444853_11131</name>
</gene>
<dbReference type="InterPro" id="IPR036430">
    <property type="entry name" value="RNase_T2-like_sf"/>
</dbReference>
<dbReference type="AlphaFoldDB" id="A0A1H7X615"/>
<dbReference type="Proteomes" id="UP001236239">
    <property type="component" value="Unassembled WGS sequence"/>
</dbReference>
<dbReference type="Proteomes" id="UP000198883">
    <property type="component" value="Unassembled WGS sequence"/>
</dbReference>
<dbReference type="GeneID" id="83543776"/>
<reference evidence="7" key="2">
    <citation type="submission" date="2016-10" db="EMBL/GenBank/DDBJ databases">
        <authorList>
            <person name="Varghese N."/>
            <person name="Submissions S."/>
        </authorList>
    </citation>
    <scope>NUCLEOTIDE SEQUENCE [LARGE SCALE GENOMIC DNA]</scope>
    <source>
        <strain evidence="7">DSM 24204</strain>
    </source>
</reference>
<reference evidence="6" key="1">
    <citation type="submission" date="2016-10" db="EMBL/GenBank/DDBJ databases">
        <authorList>
            <person name="de Groot N.N."/>
        </authorList>
    </citation>
    <scope>NUCLEOTIDE SEQUENCE [LARGE SCALE GENOMIC DNA]</scope>
    <source>
        <strain evidence="6">DSM 24204</strain>
    </source>
</reference>
<accession>A0A1H7X615</accession>
<dbReference type="SUPFAM" id="SSF55895">
    <property type="entry name" value="Ribonuclease Rh-like"/>
    <property type="match status" value="1"/>
</dbReference>
<dbReference type="PANTHER" id="PTHR11240">
    <property type="entry name" value="RIBONUCLEASE T2"/>
    <property type="match status" value="1"/>
</dbReference>
<reference evidence="3 8" key="3">
    <citation type="journal article" date="2023" name="Front. Microbiol.">
        <title>Phylogeography and host specificity of Pasteurellaceae pathogenic to sea-farmed fish in the north-east Atlantic.</title>
        <authorList>
            <person name="Gulla S."/>
            <person name="Colquhoun D.J."/>
            <person name="Olsen A.B."/>
            <person name="Spilsberg B."/>
            <person name="Lagesen K."/>
            <person name="Aakesson C.P."/>
            <person name="Strom S."/>
            <person name="Manji F."/>
            <person name="Birkbeck T.H."/>
            <person name="Nilsen H.K."/>
        </authorList>
    </citation>
    <scope>NUCLEOTIDE SEQUENCE [LARGE SCALE GENOMIC DNA]</scope>
    <source>
        <strain evidence="3 8">VIO11850</strain>
    </source>
</reference>
<dbReference type="EMBL" id="JASAYT010000015">
    <property type="protein sequence ID" value="MDP8174923.1"/>
    <property type="molecule type" value="Genomic_DNA"/>
</dbReference>
<dbReference type="OrthoDB" id="4720638at2"/>
<comment type="similarity">
    <text evidence="1 2">Belongs to the RNase T2 family.</text>
</comment>
<dbReference type="Proteomes" id="UP001231736">
    <property type="component" value="Unassembled WGS sequence"/>
</dbReference>
<dbReference type="Proteomes" id="UP001224812">
    <property type="component" value="Unassembled WGS sequence"/>
</dbReference>
<proteinExistence type="inferred from homology"/>
<dbReference type="Pfam" id="PF00445">
    <property type="entry name" value="Ribonuclease_T2"/>
    <property type="match status" value="1"/>
</dbReference>
<evidence type="ECO:0000313" key="5">
    <source>
        <dbReference type="EMBL" id="MDP8174923.1"/>
    </source>
</evidence>